<gene>
    <name evidence="1" type="ORF">ACFSJ0_59040</name>
</gene>
<proteinExistence type="predicted"/>
<evidence type="ECO:0000313" key="2">
    <source>
        <dbReference type="Proteomes" id="UP001597097"/>
    </source>
</evidence>
<keyword evidence="2" id="KW-1185">Reference proteome</keyword>
<comment type="caution">
    <text evidence="1">The sequence shown here is derived from an EMBL/GenBank/DDBJ whole genome shotgun (WGS) entry which is preliminary data.</text>
</comment>
<dbReference type="Proteomes" id="UP001597097">
    <property type="component" value="Unassembled WGS sequence"/>
</dbReference>
<dbReference type="EMBL" id="JBHUCM010000070">
    <property type="protein sequence ID" value="MFD1547032.1"/>
    <property type="molecule type" value="Genomic_DNA"/>
</dbReference>
<reference evidence="2" key="1">
    <citation type="journal article" date="2019" name="Int. J. Syst. Evol. Microbiol.">
        <title>The Global Catalogue of Microorganisms (GCM) 10K type strain sequencing project: providing services to taxonomists for standard genome sequencing and annotation.</title>
        <authorList>
            <consortium name="The Broad Institute Genomics Platform"/>
            <consortium name="The Broad Institute Genome Sequencing Center for Infectious Disease"/>
            <person name="Wu L."/>
            <person name="Ma J."/>
        </authorList>
    </citation>
    <scope>NUCLEOTIDE SEQUENCE [LARGE SCALE GENOMIC DNA]</scope>
    <source>
        <strain evidence="2">CGMCC 1.15399</strain>
    </source>
</reference>
<name>A0ABW4GW80_9ACTN</name>
<organism evidence="1 2">
    <name type="scientific">Nonomuraea guangzhouensis</name>
    <dbReference type="NCBI Taxonomy" id="1291555"/>
    <lineage>
        <taxon>Bacteria</taxon>
        <taxon>Bacillati</taxon>
        <taxon>Actinomycetota</taxon>
        <taxon>Actinomycetes</taxon>
        <taxon>Streptosporangiales</taxon>
        <taxon>Streptosporangiaceae</taxon>
        <taxon>Nonomuraea</taxon>
    </lineage>
</organism>
<evidence type="ECO:0000313" key="1">
    <source>
        <dbReference type="EMBL" id="MFD1547032.1"/>
    </source>
</evidence>
<dbReference type="RefSeq" id="WP_219536561.1">
    <property type="nucleotide sequence ID" value="NZ_JAHKRM010000031.1"/>
</dbReference>
<sequence>MGIEAARNDDEDPASRLWALGRLKIEYFHDMIKAGEADRRTSTPNDPTTGPGTRDYLARVSASREVLIRELGWKRLNHLNMSLTVNPDKTLAITIARGDARTGQPGRPHPKTLRPLGDAKQSLVERNLVLPEALFDLPDKPDEATVNAGDLDGLKSWFLLTRRVEIQGKVIVYCEFSRPTGLDRQGRVEEWGDRICMPEVEFEAVVDYIPGKDDGPTFEVNIDEH</sequence>
<protein>
    <submittedName>
        <fullName evidence="1">Uncharacterized protein</fullName>
    </submittedName>
</protein>
<accession>A0ABW4GW80</accession>